<gene>
    <name evidence="2" type="ORF">TVY486_1115310</name>
</gene>
<dbReference type="PANTHER" id="PTHR43404:SF1">
    <property type="entry name" value="MNN4P"/>
    <property type="match status" value="1"/>
</dbReference>
<feature type="domain" description="LicD/FKTN/FKRP nucleotidyltransferase" evidence="1">
    <location>
        <begin position="235"/>
        <end position="272"/>
    </location>
</feature>
<dbReference type="InterPro" id="IPR052942">
    <property type="entry name" value="LPS_cholinephosphotransferase"/>
</dbReference>
<organism evidence="2">
    <name type="scientific">Trypanosoma vivax (strain Y486)</name>
    <dbReference type="NCBI Taxonomy" id="1055687"/>
    <lineage>
        <taxon>Eukaryota</taxon>
        <taxon>Discoba</taxon>
        <taxon>Euglenozoa</taxon>
        <taxon>Kinetoplastea</taxon>
        <taxon>Metakinetoplastina</taxon>
        <taxon>Trypanosomatida</taxon>
        <taxon>Trypanosomatidae</taxon>
        <taxon>Trypanosoma</taxon>
        <taxon>Duttonella</taxon>
    </lineage>
</organism>
<reference evidence="2" key="1">
    <citation type="journal article" date="2012" name="Proc. Natl. Acad. Sci. U.S.A.">
        <title>Antigenic diversity is generated by distinct evolutionary mechanisms in African trypanosome species.</title>
        <authorList>
            <person name="Jackson A.P."/>
            <person name="Berry A."/>
            <person name="Aslett M."/>
            <person name="Allison H.C."/>
            <person name="Burton P."/>
            <person name="Vavrova-Anderson J."/>
            <person name="Brown R."/>
            <person name="Browne H."/>
            <person name="Corton N."/>
            <person name="Hauser H."/>
            <person name="Gamble J."/>
            <person name="Gilderthorp R."/>
            <person name="Marcello L."/>
            <person name="McQuillan J."/>
            <person name="Otto T.D."/>
            <person name="Quail M.A."/>
            <person name="Sanders M.J."/>
            <person name="van Tonder A."/>
            <person name="Ginger M.L."/>
            <person name="Field M.C."/>
            <person name="Barry J.D."/>
            <person name="Hertz-Fowler C."/>
            <person name="Berriman M."/>
        </authorList>
    </citation>
    <scope>NUCLEOTIDE SEQUENCE</scope>
    <source>
        <strain evidence="2">Y486</strain>
    </source>
</reference>
<dbReference type="AlphaFoldDB" id="G0U8W5"/>
<evidence type="ECO:0000313" key="2">
    <source>
        <dbReference type="EMBL" id="CCC54047.1"/>
    </source>
</evidence>
<proteinExistence type="predicted"/>
<dbReference type="Pfam" id="PF04991">
    <property type="entry name" value="LicD"/>
    <property type="match status" value="1"/>
</dbReference>
<accession>G0U8W5</accession>
<dbReference type="InterPro" id="IPR007074">
    <property type="entry name" value="LicD/FKTN/FKRP_NTP_transf"/>
</dbReference>
<dbReference type="GO" id="GO:0009100">
    <property type="term" value="P:glycoprotein metabolic process"/>
    <property type="evidence" value="ECO:0007669"/>
    <property type="project" value="UniProtKB-ARBA"/>
</dbReference>
<sequence length="449" mass="49871">MLFFTSRVCRVAIHGTAVFRPHVHKHPCVVCDAAAMVAKAPVVGVTPCEKTGRHEGRLLDSTSSSSSGPFGCITETVGHSTSLGCAEYVAEGCLPTTSLTVHDSRKLALEQWLEQGLDKEACRSPVKDAAFQQRCWDAFCDPSRTLEDDEVDGVVDFLDKFCEVRVRTEGVDKERTKLPPARQPSCAGAGDEWVSGQNAFLVRLKADAPVGLDLERQLRFQRVLLDFREVVGAVQLPFFLSAGTALAAHRERYFIPHDTDIDVGVFYEDLQQCSTPTPVDCASEVRVGESEAQATIVRLLSTVAMDGRFVLFDICGTVGKGLEMRFLHSKTEVSLDLNVYYPPLQEDETLVAQGGAFVWMATYYEAAAERRHAMYRYRHAPFRNLLRRVDFCDTHESSSGNQASCSGRGFLVPPQSYVAECYGADWQTPRRFNYTEGLREGLFKNIIVE</sequence>
<name>G0U8W5_TRYVY</name>
<dbReference type="VEuPathDB" id="TriTrypDB:TvY486_1115310"/>
<dbReference type="EMBL" id="HE573027">
    <property type="protein sequence ID" value="CCC54047.1"/>
    <property type="molecule type" value="Genomic_DNA"/>
</dbReference>
<evidence type="ECO:0000259" key="1">
    <source>
        <dbReference type="Pfam" id="PF04991"/>
    </source>
</evidence>
<dbReference type="OMA" id="RYRHAPF"/>
<dbReference type="PANTHER" id="PTHR43404">
    <property type="entry name" value="LIPOPOLYSACCHARIDE CHOLINEPHOSPHOTRANSFERASE LICD"/>
    <property type="match status" value="1"/>
</dbReference>
<protein>
    <recommendedName>
        <fullName evidence="1">LicD/FKTN/FKRP nucleotidyltransferase domain-containing protein</fullName>
    </recommendedName>
</protein>